<feature type="compositionally biased region" description="Polar residues" evidence="1">
    <location>
        <begin position="408"/>
        <end position="426"/>
    </location>
</feature>
<feature type="chain" id="PRO_5040345286" description="Galactose oxidase" evidence="3">
    <location>
        <begin position="37"/>
        <end position="513"/>
    </location>
</feature>
<gene>
    <name evidence="4" type="ORF">EC957_002889</name>
</gene>
<accession>A0A9P6F3M4</accession>
<reference evidence="4" key="1">
    <citation type="journal article" date="2020" name="Fungal Divers.">
        <title>Resolving the Mortierellaceae phylogeny through synthesis of multi-gene phylogenetics and phylogenomics.</title>
        <authorList>
            <person name="Vandepol N."/>
            <person name="Liber J."/>
            <person name="Desiro A."/>
            <person name="Na H."/>
            <person name="Kennedy M."/>
            <person name="Barry K."/>
            <person name="Grigoriev I.V."/>
            <person name="Miller A.N."/>
            <person name="O'Donnell K."/>
            <person name="Stajich J.E."/>
            <person name="Bonito G."/>
        </authorList>
    </citation>
    <scope>NUCLEOTIDE SEQUENCE</scope>
    <source>
        <strain evidence="4">NRRL 2591</strain>
    </source>
</reference>
<evidence type="ECO:0000313" key="5">
    <source>
        <dbReference type="Proteomes" id="UP000723463"/>
    </source>
</evidence>
<protein>
    <recommendedName>
        <fullName evidence="6">Galactose oxidase</fullName>
    </recommendedName>
</protein>
<feature type="compositionally biased region" description="Polar residues" evidence="1">
    <location>
        <begin position="439"/>
        <end position="449"/>
    </location>
</feature>
<keyword evidence="2" id="KW-1133">Transmembrane helix</keyword>
<dbReference type="PROSITE" id="PS51257">
    <property type="entry name" value="PROKAR_LIPOPROTEIN"/>
    <property type="match status" value="1"/>
</dbReference>
<keyword evidence="5" id="KW-1185">Reference proteome</keyword>
<evidence type="ECO:0000256" key="2">
    <source>
        <dbReference type="SAM" id="Phobius"/>
    </source>
</evidence>
<feature type="region of interest" description="Disordered" evidence="1">
    <location>
        <begin position="269"/>
        <end position="298"/>
    </location>
</feature>
<dbReference type="Proteomes" id="UP000723463">
    <property type="component" value="Unassembled WGS sequence"/>
</dbReference>
<comment type="caution">
    <text evidence="4">The sequence shown here is derived from an EMBL/GenBank/DDBJ whole genome shotgun (WGS) entry which is preliminary data.</text>
</comment>
<evidence type="ECO:0008006" key="6">
    <source>
        <dbReference type="Google" id="ProtNLM"/>
    </source>
</evidence>
<keyword evidence="3" id="KW-0732">Signal</keyword>
<dbReference type="EMBL" id="JAAAXW010000160">
    <property type="protein sequence ID" value="KAF9541648.1"/>
    <property type="molecule type" value="Genomic_DNA"/>
</dbReference>
<proteinExistence type="predicted"/>
<dbReference type="Gene3D" id="2.120.10.80">
    <property type="entry name" value="Kelch-type beta propeller"/>
    <property type="match status" value="1"/>
</dbReference>
<keyword evidence="2" id="KW-0812">Transmembrane</keyword>
<sequence length="513" mass="54662">MVANRTMSRSRRLIFTASTTTAAALALLIGCSSVSAQSVTPTPVQDMAWTRAGRDLLIHGGAVTLNGVTQFLSPQTFALDLSTSWPVSAAPWRALSNGTASRSLYAVSSANNNTVFTFKYDEPSSYTVTEYDVVMDIWKTPRVLTDNPDVFASGLKPVLNPISGLVYIPGNTSDDSKTIVIFGGQTSVVTPTFTGAINILTIDTNTDTSTWTAGPSHTTPRVYAACALVGDQFVVWGGSSDGTNTLVSAEPIVYDLTLDQWVNNYKAPSYYSSNPTTKPTPTPGTGSSGSQGSGSSSAGAGPIIGGVVGVLVVVGVVIGFLVYSRRQKTRLKELEDQLSRRSLVIDSERLDGGSSGYINYNDISGSGEITNATVYPIPPTIPPNHNNNAIPTHDHRGKLEFSPHLQHHPQQYSPAATTTMSSPQTLANNAFNNSNHNSPQTPQTTQASDPQGGVEMYQLDAAADNYSGAEVRGPQVHHSPGRAPQAIDNDTDMPGYYHGQEPGTRHQNHPQEY</sequence>
<evidence type="ECO:0000256" key="3">
    <source>
        <dbReference type="SAM" id="SignalP"/>
    </source>
</evidence>
<feature type="compositionally biased region" description="Low complexity" evidence="1">
    <location>
        <begin position="427"/>
        <end position="438"/>
    </location>
</feature>
<name>A0A9P6F3M4_9FUNG</name>
<feature type="transmembrane region" description="Helical" evidence="2">
    <location>
        <begin position="303"/>
        <end position="323"/>
    </location>
</feature>
<feature type="region of interest" description="Disordered" evidence="1">
    <location>
        <begin position="470"/>
        <end position="513"/>
    </location>
</feature>
<dbReference type="InterPro" id="IPR015915">
    <property type="entry name" value="Kelch-typ_b-propeller"/>
</dbReference>
<evidence type="ECO:0000256" key="1">
    <source>
        <dbReference type="SAM" id="MobiDB-lite"/>
    </source>
</evidence>
<feature type="signal peptide" evidence="3">
    <location>
        <begin position="1"/>
        <end position="36"/>
    </location>
</feature>
<feature type="compositionally biased region" description="Low complexity" evidence="1">
    <location>
        <begin position="272"/>
        <end position="285"/>
    </location>
</feature>
<dbReference type="SUPFAM" id="SSF117281">
    <property type="entry name" value="Kelch motif"/>
    <property type="match status" value="1"/>
</dbReference>
<organism evidence="4 5">
    <name type="scientific">Mortierella hygrophila</name>
    <dbReference type="NCBI Taxonomy" id="979708"/>
    <lineage>
        <taxon>Eukaryota</taxon>
        <taxon>Fungi</taxon>
        <taxon>Fungi incertae sedis</taxon>
        <taxon>Mucoromycota</taxon>
        <taxon>Mortierellomycotina</taxon>
        <taxon>Mortierellomycetes</taxon>
        <taxon>Mortierellales</taxon>
        <taxon>Mortierellaceae</taxon>
        <taxon>Mortierella</taxon>
    </lineage>
</organism>
<keyword evidence="2" id="KW-0472">Membrane</keyword>
<dbReference type="AlphaFoldDB" id="A0A9P6F3M4"/>
<feature type="region of interest" description="Disordered" evidence="1">
    <location>
        <begin position="406"/>
        <end position="451"/>
    </location>
</feature>
<evidence type="ECO:0000313" key="4">
    <source>
        <dbReference type="EMBL" id="KAF9541648.1"/>
    </source>
</evidence>